<proteinExistence type="predicted"/>
<dbReference type="PANTHER" id="PTHR12537:SF12">
    <property type="entry name" value="MATERNAL PROTEIN PUMILIO"/>
    <property type="match status" value="1"/>
</dbReference>
<feature type="region of interest" description="Disordered" evidence="3">
    <location>
        <begin position="1"/>
        <end position="27"/>
    </location>
</feature>
<dbReference type="SMART" id="SM00025">
    <property type="entry name" value="Pumilio"/>
    <property type="match status" value="4"/>
</dbReference>
<dbReference type="InterPro" id="IPR001313">
    <property type="entry name" value="Pumilio_RNA-bd_rpt"/>
</dbReference>
<dbReference type="GO" id="GO:0010608">
    <property type="term" value="P:post-transcriptional regulation of gene expression"/>
    <property type="evidence" value="ECO:0007669"/>
    <property type="project" value="TreeGrafter"/>
</dbReference>
<name>A0A7S1AZ38_NOCSC</name>
<evidence type="ECO:0000313" key="5">
    <source>
        <dbReference type="EMBL" id="CAD8869115.1"/>
    </source>
</evidence>
<dbReference type="GO" id="GO:0003729">
    <property type="term" value="F:mRNA binding"/>
    <property type="evidence" value="ECO:0007669"/>
    <property type="project" value="TreeGrafter"/>
</dbReference>
<gene>
    <name evidence="5" type="ORF">NSCI0253_LOCUS43471</name>
</gene>
<feature type="repeat" description="Pumilio" evidence="2">
    <location>
        <begin position="238"/>
        <end position="273"/>
    </location>
</feature>
<dbReference type="InterPro" id="IPR033133">
    <property type="entry name" value="PUM-HD"/>
</dbReference>
<protein>
    <recommendedName>
        <fullName evidence="4">PUM-HD domain-containing protein</fullName>
    </recommendedName>
</protein>
<reference evidence="5" key="1">
    <citation type="submission" date="2021-01" db="EMBL/GenBank/DDBJ databases">
        <authorList>
            <person name="Corre E."/>
            <person name="Pelletier E."/>
            <person name="Niang G."/>
            <person name="Scheremetjew M."/>
            <person name="Finn R."/>
            <person name="Kale V."/>
            <person name="Holt S."/>
            <person name="Cochrane G."/>
            <person name="Meng A."/>
            <person name="Brown T."/>
            <person name="Cohen L."/>
        </authorList>
    </citation>
    <scope>NUCLEOTIDE SEQUENCE</scope>
</reference>
<dbReference type="GO" id="GO:0005737">
    <property type="term" value="C:cytoplasm"/>
    <property type="evidence" value="ECO:0007669"/>
    <property type="project" value="TreeGrafter"/>
</dbReference>
<feature type="domain" description="PUM-HD" evidence="4">
    <location>
        <begin position="1"/>
        <end position="341"/>
    </location>
</feature>
<dbReference type="PANTHER" id="PTHR12537">
    <property type="entry name" value="RNA BINDING PROTEIN PUMILIO-RELATED"/>
    <property type="match status" value="1"/>
</dbReference>
<dbReference type="InterPro" id="IPR016024">
    <property type="entry name" value="ARM-type_fold"/>
</dbReference>
<dbReference type="InterPro" id="IPR011989">
    <property type="entry name" value="ARM-like"/>
</dbReference>
<accession>A0A7S1AZ38</accession>
<evidence type="ECO:0000256" key="3">
    <source>
        <dbReference type="SAM" id="MobiDB-lite"/>
    </source>
</evidence>
<dbReference type="AlphaFoldDB" id="A0A7S1AZ38"/>
<organism evidence="5">
    <name type="scientific">Noctiluca scintillans</name>
    <name type="common">Sea sparkle</name>
    <name type="synonym">Red tide dinoflagellate</name>
    <dbReference type="NCBI Taxonomy" id="2966"/>
    <lineage>
        <taxon>Eukaryota</taxon>
        <taxon>Sar</taxon>
        <taxon>Alveolata</taxon>
        <taxon>Dinophyceae</taxon>
        <taxon>Noctilucales</taxon>
        <taxon>Noctilucaceae</taxon>
        <taxon>Noctiluca</taxon>
    </lineage>
</organism>
<sequence>MSYDDSGWQPHPWPAKGSPVHRHRRGANAKGYVAAPRRIAPHSTVPVVGALPEGAQPGGGQDSLDKERIEELTSNLEAGGNLALGVVRHINGHVKQLSFSADGCHLVQLALQEASLRDATCLADALRTHVVAAIDSPNANYVVQKIVEVLPVPRALFVAEELRGRGGRTARHQYGCRVLCRLVEHHSCGDEKWGSTKELLDEVLVEAADLCRHPYGHYVIESALEHGSCEHKHVIAEALQGHLVWHARDRSGCHVVEKALLFCSPEDQQTLASELLINPQMVPSLAEDRHGLYAVSAVMKLPGRHRQVLRHLQSAMAQLHGSQLGRRALREFRLADVNSIDVSEE</sequence>
<dbReference type="PROSITE" id="PS50303">
    <property type="entry name" value="PUM_HD"/>
    <property type="match status" value="1"/>
</dbReference>
<dbReference type="SUPFAM" id="SSF48371">
    <property type="entry name" value="ARM repeat"/>
    <property type="match status" value="1"/>
</dbReference>
<evidence type="ECO:0000256" key="2">
    <source>
        <dbReference type="PROSITE-ProRule" id="PRU00317"/>
    </source>
</evidence>
<evidence type="ECO:0000259" key="4">
    <source>
        <dbReference type="PROSITE" id="PS50303"/>
    </source>
</evidence>
<keyword evidence="1" id="KW-0677">Repeat</keyword>
<dbReference type="Pfam" id="PF00806">
    <property type="entry name" value="PUF"/>
    <property type="match status" value="4"/>
</dbReference>
<dbReference type="EMBL" id="HBFQ01061329">
    <property type="protein sequence ID" value="CAD8869115.1"/>
    <property type="molecule type" value="Transcribed_RNA"/>
</dbReference>
<evidence type="ECO:0000256" key="1">
    <source>
        <dbReference type="ARBA" id="ARBA00022737"/>
    </source>
</evidence>
<dbReference type="PROSITE" id="PS50302">
    <property type="entry name" value="PUM"/>
    <property type="match status" value="2"/>
</dbReference>
<feature type="repeat" description="Pumilio" evidence="2">
    <location>
        <begin position="202"/>
        <end position="237"/>
    </location>
</feature>
<dbReference type="Gene3D" id="1.25.10.10">
    <property type="entry name" value="Leucine-rich Repeat Variant"/>
    <property type="match status" value="1"/>
</dbReference>